<dbReference type="EMBL" id="MF155946">
    <property type="protein sequence ID" value="ASR75520.1"/>
    <property type="molecule type" value="Genomic_DNA"/>
</dbReference>
<evidence type="ECO:0000256" key="1">
    <source>
        <dbReference type="SAM" id="MobiDB-lite"/>
    </source>
</evidence>
<organism evidence="2 3">
    <name type="scientific">Streptomyces phage Mildred21</name>
    <dbReference type="NCBI Taxonomy" id="2023959"/>
    <lineage>
        <taxon>Viruses</taxon>
        <taxon>Duplodnaviria</taxon>
        <taxon>Heunggongvirae</taxon>
        <taxon>Uroviricota</taxon>
        <taxon>Caudoviricetes</taxon>
        <taxon>Stanwilliamsviridae</taxon>
        <taxon>Boydwoodruffvirinae</taxon>
        <taxon>Samistivirus</taxon>
        <taxon>Samistivirus mildred21</taxon>
    </lineage>
</organism>
<name>A0A222YVW0_9CAUD</name>
<evidence type="ECO:0000313" key="3">
    <source>
        <dbReference type="Proteomes" id="UP000223009"/>
    </source>
</evidence>
<keyword evidence="3" id="KW-1185">Reference proteome</keyword>
<protein>
    <submittedName>
        <fullName evidence="2">Uncharacterized protein</fullName>
    </submittedName>
</protein>
<reference evidence="2 3" key="1">
    <citation type="submission" date="2017-05" db="EMBL/GenBank/DDBJ databases">
        <authorList>
            <person name="Chapman J."/>
            <person name="Chang C."/>
            <person name="Suresh T."/>
            <person name="Shishido T.C."/>
            <person name="Bindert I."/>
            <person name="Shaffer C.D."/>
            <person name="Weston-Hafer K.A."/>
            <person name="Russell D.A."/>
            <person name="Pope W.H."/>
            <person name="Jacobs-Sera D."/>
            <person name="Hendrix R.W."/>
            <person name="Hatfull G.F."/>
        </authorList>
    </citation>
    <scope>NUCLEOTIDE SEQUENCE [LARGE SCALE GENOMIC DNA]</scope>
</reference>
<dbReference type="OrthoDB" id="38909at10239"/>
<sequence length="56" mass="6467">MKSNWKYSAHYKSPSGGKASITSQVKANTFDEAYEQVRDQLKHQSFELVGMELRKM</sequence>
<feature type="region of interest" description="Disordered" evidence="1">
    <location>
        <begin position="1"/>
        <end position="20"/>
    </location>
</feature>
<evidence type="ECO:0000313" key="2">
    <source>
        <dbReference type="EMBL" id="ASR75520.1"/>
    </source>
</evidence>
<dbReference type="Proteomes" id="UP000223009">
    <property type="component" value="Segment"/>
</dbReference>
<gene>
    <name evidence="2" type="ORF">SEA_MILDRED21_123</name>
</gene>
<proteinExistence type="predicted"/>
<accession>A0A222YVW0</accession>